<accession>A0ACD4UHN4</accession>
<proteinExistence type="predicted"/>
<evidence type="ECO:0000313" key="1">
    <source>
        <dbReference type="EMBL" id="WKW87092.1"/>
    </source>
</evidence>
<keyword evidence="2" id="KW-1185">Reference proteome</keyword>
<dbReference type="EMBL" id="OR159674">
    <property type="protein sequence ID" value="WKW87092.1"/>
    <property type="molecule type" value="Genomic_DNA"/>
</dbReference>
<reference evidence="1" key="1">
    <citation type="submission" date="2023-06" db="EMBL/GenBank/DDBJ databases">
        <authorList>
            <person name="Byrum C.A."/>
            <person name="Fullante V.A."/>
            <person name="Ghosh G."/>
            <person name="Ivey A.L."/>
            <person name="Joby C.P."/>
            <person name="Johnson E."/>
            <person name="Kamil H.A."/>
            <person name="Martinez L."/>
            <person name="Tutelo G.A."/>
            <person name="Wilson D."/>
            <person name="Ziegler A.J."/>
            <person name="Garlena R.A."/>
            <person name="Russell D.A."/>
            <person name="Jacobs-Sera D."/>
            <person name="Hatfull G.F."/>
        </authorList>
    </citation>
    <scope>NUCLEOTIDE SEQUENCE</scope>
</reference>
<name>A0ACD4UHN4_9CAUD</name>
<dbReference type="Proteomes" id="UP001654554">
    <property type="component" value="Segment"/>
</dbReference>
<organism evidence="1 2">
    <name type="scientific">Microbacterium phage Nicole72</name>
    <dbReference type="NCBI Taxonomy" id="3062838"/>
    <lineage>
        <taxon>Viruses</taxon>
        <taxon>Duplodnaviria</taxon>
        <taxon>Heunggongvirae</taxon>
        <taxon>Uroviricota</taxon>
        <taxon>Caudoviricetes</taxon>
        <taxon>Hodgkinviridae</taxon>
        <taxon>Meganvirus</taxon>
        <taxon>Meganvirus nichole72</taxon>
    </lineage>
</organism>
<protein>
    <submittedName>
        <fullName evidence="1">Uncharacterized protein</fullName>
    </submittedName>
</protein>
<evidence type="ECO:0000313" key="2">
    <source>
        <dbReference type="Proteomes" id="UP001654554"/>
    </source>
</evidence>
<sequence>MRSPVPAVVALPGSTSAVEALASSLHAEVAALTYTGPQSLTDAADLRQKAMALSEVMRRAGLDGTEALIAAREAERALGQMLAVGREAGDLASRGRDIGATNLTDLGIQANLGADCSTLARLDDDEWDVLVETARSSLGEAVSRAAFVSGARQIIAQRDAREAVRTSAAEHAREVAQAAQEAAQRLQALLTTPYVPSAPTLLADELRIEVPHWTEPAFERTGMPNLDAVDTSIDAQRHRAAVKVMGDLVTMLERTPPVLTDDVWTAVNVMEARRTVARLTDSLALWVRMLNRQWAEMNEET</sequence>
<gene>
    <name evidence="1" type="primary">55</name>
    <name evidence="1" type="ORF">SEA_NICOLE72_55</name>
</gene>